<dbReference type="CDD" id="cd03023">
    <property type="entry name" value="DsbA_Com1_like"/>
    <property type="match status" value="1"/>
</dbReference>
<evidence type="ECO:0000313" key="7">
    <source>
        <dbReference type="Proteomes" id="UP001144397"/>
    </source>
</evidence>
<organism evidence="6 7">
    <name type="scientific">Xanthobacter flavus</name>
    <dbReference type="NCBI Taxonomy" id="281"/>
    <lineage>
        <taxon>Bacteria</taxon>
        <taxon>Pseudomonadati</taxon>
        <taxon>Pseudomonadota</taxon>
        <taxon>Alphaproteobacteria</taxon>
        <taxon>Hyphomicrobiales</taxon>
        <taxon>Xanthobacteraceae</taxon>
        <taxon>Xanthobacter</taxon>
    </lineage>
</organism>
<dbReference type="InterPro" id="IPR036249">
    <property type="entry name" value="Thioredoxin-like_sf"/>
</dbReference>
<evidence type="ECO:0000256" key="4">
    <source>
        <dbReference type="ARBA" id="ARBA00023284"/>
    </source>
</evidence>
<protein>
    <submittedName>
        <fullName evidence="6">Outer membrane protein</fullName>
    </submittedName>
</protein>
<dbReference type="PROSITE" id="PS51352">
    <property type="entry name" value="THIOREDOXIN_2"/>
    <property type="match status" value="1"/>
</dbReference>
<dbReference type="AlphaFoldDB" id="A0A9W6CJ44"/>
<keyword evidence="2" id="KW-0560">Oxidoreductase</keyword>
<evidence type="ECO:0000259" key="5">
    <source>
        <dbReference type="PROSITE" id="PS51352"/>
    </source>
</evidence>
<dbReference type="SUPFAM" id="SSF52833">
    <property type="entry name" value="Thioredoxin-like"/>
    <property type="match status" value="1"/>
</dbReference>
<keyword evidence="4" id="KW-0676">Redox-active center</keyword>
<dbReference type="InterPro" id="IPR001853">
    <property type="entry name" value="DSBA-like_thioredoxin_dom"/>
</dbReference>
<dbReference type="PANTHER" id="PTHR13887:SF14">
    <property type="entry name" value="DISULFIDE BOND FORMATION PROTEIN D"/>
    <property type="match status" value="1"/>
</dbReference>
<comment type="caution">
    <text evidence="6">The sequence shown here is derived from an EMBL/GenBank/DDBJ whole genome shotgun (WGS) entry which is preliminary data.</text>
</comment>
<sequence length="277" mass="29526">MLKDRFSPKEPHMFSPTGLARTGFRHLAARLSALALAAVPAFFLAASPAAAFTDAEKKELGGIIREYLIQNPEVLQEAISVLESRQMVADASQRSKAVAELKPLLLSSPRGIVAGNPQGDVTLVEFFDYNCGYCKKALSDLQDLIKQDPKLRVVLKEFPVLGQGSVEAAQVAVAVRMVAPEKYMAFHQALLSGRGQADRAKALAAAKEVGIDPALIQKQATSPELNATLDESMKIAEALSLNGTPSYVVGDQVVIGAVGFDKLKAAIAEARSKQAGK</sequence>
<keyword evidence="3" id="KW-1015">Disulfide bond</keyword>
<dbReference type="EMBL" id="BSDO01000004">
    <property type="protein sequence ID" value="GLI23353.1"/>
    <property type="molecule type" value="Genomic_DNA"/>
</dbReference>
<reference evidence="6" key="1">
    <citation type="submission" date="2022-12" db="EMBL/GenBank/DDBJ databases">
        <title>Reference genome sequencing for broad-spectrum identification of bacterial and archaeal isolates by mass spectrometry.</title>
        <authorList>
            <person name="Sekiguchi Y."/>
            <person name="Tourlousse D.M."/>
        </authorList>
    </citation>
    <scope>NUCLEOTIDE SEQUENCE</scope>
    <source>
        <strain evidence="6">301</strain>
    </source>
</reference>
<name>A0A9W6CJ44_XANFL</name>
<dbReference type="Pfam" id="PF01323">
    <property type="entry name" value="DSBA"/>
    <property type="match status" value="1"/>
</dbReference>
<accession>A0A9W6CJ44</accession>
<dbReference type="InterPro" id="IPR013766">
    <property type="entry name" value="Thioredoxin_domain"/>
</dbReference>
<evidence type="ECO:0000256" key="1">
    <source>
        <dbReference type="ARBA" id="ARBA00022729"/>
    </source>
</evidence>
<evidence type="ECO:0000256" key="2">
    <source>
        <dbReference type="ARBA" id="ARBA00023002"/>
    </source>
</evidence>
<dbReference type="PANTHER" id="PTHR13887">
    <property type="entry name" value="GLUTATHIONE S-TRANSFERASE KAPPA"/>
    <property type="match status" value="1"/>
</dbReference>
<dbReference type="GO" id="GO:0016491">
    <property type="term" value="F:oxidoreductase activity"/>
    <property type="evidence" value="ECO:0007669"/>
    <property type="project" value="UniProtKB-KW"/>
</dbReference>
<evidence type="ECO:0000313" key="6">
    <source>
        <dbReference type="EMBL" id="GLI23353.1"/>
    </source>
</evidence>
<gene>
    <name evidence="6" type="ORF">XFLAVUS301_30270</name>
</gene>
<dbReference type="Gene3D" id="3.40.30.10">
    <property type="entry name" value="Glutaredoxin"/>
    <property type="match status" value="1"/>
</dbReference>
<keyword evidence="1" id="KW-0732">Signal</keyword>
<dbReference type="Pfam" id="PF18312">
    <property type="entry name" value="ScsC_N"/>
    <property type="match status" value="1"/>
</dbReference>
<dbReference type="InterPro" id="IPR041205">
    <property type="entry name" value="ScsC_N"/>
</dbReference>
<dbReference type="Proteomes" id="UP001144397">
    <property type="component" value="Unassembled WGS sequence"/>
</dbReference>
<feature type="domain" description="Thioredoxin" evidence="5">
    <location>
        <begin position="82"/>
        <end position="272"/>
    </location>
</feature>
<evidence type="ECO:0000256" key="3">
    <source>
        <dbReference type="ARBA" id="ARBA00023157"/>
    </source>
</evidence>
<proteinExistence type="predicted"/>